<organism evidence="1 2">
    <name type="scientific">Streptomyces atratus</name>
    <dbReference type="NCBI Taxonomy" id="1893"/>
    <lineage>
        <taxon>Bacteria</taxon>
        <taxon>Bacillati</taxon>
        <taxon>Actinomycetota</taxon>
        <taxon>Actinomycetes</taxon>
        <taxon>Kitasatosporales</taxon>
        <taxon>Streptomycetaceae</taxon>
        <taxon>Streptomyces</taxon>
    </lineage>
</organism>
<dbReference type="RefSeq" id="WP_114242707.1">
    <property type="nucleotide sequence ID" value="NZ_CP027306.1"/>
</dbReference>
<dbReference type="EMBL" id="CP027306">
    <property type="protein sequence ID" value="AXE76042.1"/>
    <property type="molecule type" value="Genomic_DNA"/>
</dbReference>
<proteinExistence type="predicted"/>
<name>A0A2Z5J6T2_STRAR</name>
<accession>A0A2Z5J6T2</accession>
<dbReference type="InterPro" id="IPR036388">
    <property type="entry name" value="WH-like_DNA-bd_sf"/>
</dbReference>
<dbReference type="Pfam" id="PF13384">
    <property type="entry name" value="HTH_23"/>
    <property type="match status" value="1"/>
</dbReference>
<protein>
    <recommendedName>
        <fullName evidence="3">Homeodomain-like domain-containing protein</fullName>
    </recommendedName>
</protein>
<dbReference type="KEGG" id="sata:C5746_02620"/>
<evidence type="ECO:0000313" key="1">
    <source>
        <dbReference type="EMBL" id="AXE76042.1"/>
    </source>
</evidence>
<dbReference type="Proteomes" id="UP000252698">
    <property type="component" value="Chromosome"/>
</dbReference>
<evidence type="ECO:0000313" key="2">
    <source>
        <dbReference type="Proteomes" id="UP000252698"/>
    </source>
</evidence>
<gene>
    <name evidence="1" type="ORF">C5746_02620</name>
</gene>
<dbReference type="AlphaFoldDB" id="A0A2Z5J6T2"/>
<dbReference type="Gene3D" id="1.10.10.10">
    <property type="entry name" value="Winged helix-like DNA-binding domain superfamily/Winged helix DNA-binding domain"/>
    <property type="match status" value="1"/>
</dbReference>
<sequence>MGDEEVQRVSDALEAVEQIADREERVRAKSRIMANQVQRNKVWSRERTELIRELWDNGNGLSYRQIADRLSIKLSTVQDAFRDYRGSGSHRPKATKPEET</sequence>
<reference evidence="1 2" key="1">
    <citation type="journal article" date="2018" name="Front. Microbiol.">
        <title>Genome Sequencing of Streptomyces atratus SCSIOZH16 and Activation Production of Nocardamine via Metabolic Engineering.</title>
        <authorList>
            <person name="Li Y."/>
            <person name="Zhang C."/>
            <person name="Liu C."/>
            <person name="Ju J."/>
            <person name="Ma J."/>
        </authorList>
    </citation>
    <scope>NUCLEOTIDE SEQUENCE [LARGE SCALE GENOMIC DNA]</scope>
    <source>
        <strain evidence="1 2">SCSIO_ZH16</strain>
    </source>
</reference>
<dbReference type="GeneID" id="95517461"/>
<evidence type="ECO:0008006" key="3">
    <source>
        <dbReference type="Google" id="ProtNLM"/>
    </source>
</evidence>